<proteinExistence type="predicted"/>
<gene>
    <name evidence="1" type="ORF">EGR_07593</name>
</gene>
<accession>W6UHL5</accession>
<organism evidence="1 2">
    <name type="scientific">Echinococcus granulosus</name>
    <name type="common">Hydatid tapeworm</name>
    <dbReference type="NCBI Taxonomy" id="6210"/>
    <lineage>
        <taxon>Eukaryota</taxon>
        <taxon>Metazoa</taxon>
        <taxon>Spiralia</taxon>
        <taxon>Lophotrochozoa</taxon>
        <taxon>Platyhelminthes</taxon>
        <taxon>Cestoda</taxon>
        <taxon>Eucestoda</taxon>
        <taxon>Cyclophyllidea</taxon>
        <taxon>Taeniidae</taxon>
        <taxon>Echinococcus</taxon>
        <taxon>Echinococcus granulosus group</taxon>
    </lineage>
</organism>
<dbReference type="RefSeq" id="XP_024348778.1">
    <property type="nucleotide sequence ID" value="XM_024496842.1"/>
</dbReference>
<evidence type="ECO:0000313" key="1">
    <source>
        <dbReference type="EMBL" id="EUB57582.1"/>
    </source>
</evidence>
<dbReference type="Proteomes" id="UP000019149">
    <property type="component" value="Unassembled WGS sequence"/>
</dbReference>
<dbReference type="KEGG" id="egl:EGR_07593"/>
<dbReference type="AlphaFoldDB" id="W6UHL5"/>
<name>W6UHL5_ECHGR</name>
<keyword evidence="2" id="KW-1185">Reference proteome</keyword>
<evidence type="ECO:0000313" key="2">
    <source>
        <dbReference type="Proteomes" id="UP000019149"/>
    </source>
</evidence>
<dbReference type="CTD" id="36343308"/>
<dbReference type="GeneID" id="36343308"/>
<comment type="caution">
    <text evidence="1">The sequence shown here is derived from an EMBL/GenBank/DDBJ whole genome shotgun (WGS) entry which is preliminary data.</text>
</comment>
<protein>
    <submittedName>
        <fullName evidence="1">Uncharacterized protein</fullName>
    </submittedName>
</protein>
<dbReference type="EMBL" id="APAU02000081">
    <property type="protein sequence ID" value="EUB57582.1"/>
    <property type="molecule type" value="Genomic_DNA"/>
</dbReference>
<reference evidence="1 2" key="1">
    <citation type="journal article" date="2013" name="Nat. Genet.">
        <title>The genome of the hydatid tapeworm Echinococcus granulosus.</title>
        <authorList>
            <person name="Zheng H."/>
            <person name="Zhang W."/>
            <person name="Zhang L."/>
            <person name="Zhang Z."/>
            <person name="Li J."/>
            <person name="Lu G."/>
            <person name="Zhu Y."/>
            <person name="Wang Y."/>
            <person name="Huang Y."/>
            <person name="Liu J."/>
            <person name="Kang H."/>
            <person name="Chen J."/>
            <person name="Wang L."/>
            <person name="Chen A."/>
            <person name="Yu S."/>
            <person name="Gao Z."/>
            <person name="Jin L."/>
            <person name="Gu W."/>
            <person name="Wang Z."/>
            <person name="Zhao L."/>
            <person name="Shi B."/>
            <person name="Wen H."/>
            <person name="Lin R."/>
            <person name="Jones M.K."/>
            <person name="Brejova B."/>
            <person name="Vinar T."/>
            <person name="Zhao G."/>
            <person name="McManus D.P."/>
            <person name="Chen Z."/>
            <person name="Zhou Y."/>
            <person name="Wang S."/>
        </authorList>
    </citation>
    <scope>NUCLEOTIDE SEQUENCE [LARGE SCALE GENOMIC DNA]</scope>
</reference>
<sequence length="131" mass="14337">MPPGGSTTYPACSVHLVHLTIKQPVKLPSRSPLPLFWATSTSSSLDGRQSRAPQRPFRYASFLPALLPLSGDGQVVTVSPVQAVNIIMKSSSRTQGRVTVSGEGTYIYCVCQESWHIHPSSVHRLHLHHLL</sequence>